<dbReference type="GeneID" id="108822055"/>
<reference evidence="4 5" key="2">
    <citation type="submission" date="2025-04" db="UniProtKB">
        <authorList>
            <consortium name="RefSeq"/>
        </authorList>
    </citation>
    <scope>IDENTIFICATION</scope>
    <source>
        <tissue evidence="4 5">Leaf</tissue>
    </source>
</reference>
<accession>A0A6J0KRM0</accession>
<dbReference type="AlphaFoldDB" id="A0A6J0KRM0"/>
<dbReference type="KEGG" id="rsz:108822055"/>
<proteinExistence type="predicted"/>
<reference evidence="3" key="1">
    <citation type="journal article" date="2019" name="Database">
        <title>The radish genome database (RadishGD): an integrated information resource for radish genomics.</title>
        <authorList>
            <person name="Yu H.J."/>
            <person name="Baek S."/>
            <person name="Lee Y.J."/>
            <person name="Cho A."/>
            <person name="Mun J.H."/>
        </authorList>
    </citation>
    <scope>NUCLEOTIDE SEQUENCE [LARGE SCALE GENOMIC DNA]</scope>
    <source>
        <strain evidence="3">cv. WK10039</strain>
    </source>
</reference>
<sequence>MRKHLKSENSSPRHGKCNKKSGWLAGMLHVLDFHNWRTKNRPICWKTPRTHSLVREADEQEPFLDSKNEDSKIPSVVAESPTRQLQKLMTAKQVTEYVDFLEILNKEDVFVKILKDPNSEFGKQVQIKSSPRVLPKSGSFPLSGSSRPARIEHKQKENWYAPTQNAAVLTLNVSRDASQEHKPIVPSHVSAVINGFRGIKKFMKNRLKDRKHMKKNKKSSLVSKDDSVGRYSLLLEQSFRRKSGDLRSKSLKLSNEEKQSDLRDDNKPQFFRRVSSLSSLEVLGSFLTELPRNSSARRSVDLDTNLGPKKYLLQSETLVRTEKEEEKDEEQEEKSQETLTLLSPGLGLSSLESYNHEEEENEDVYFCYVKKLLKISGFLENEVKWYSEEQPLNPSLLYKVDIQDEEEKNKELLFDLVNEAIAETQNQSHIYFPKTFFFAYPNGKRFLDQVWRRVEWSLLGLGAEDSDRSLDDIVGRDFTKGDGWMNLRGESEWLTLELEDLIFDEVLDEILCVY</sequence>
<dbReference type="PANTHER" id="PTHR47071:SF11">
    <property type="entry name" value="GENOME ASSEMBLY, CHROMOSOME: A08"/>
    <property type="match status" value="1"/>
</dbReference>
<dbReference type="RefSeq" id="XP_056856165.1">
    <property type="nucleotide sequence ID" value="XM_057000185.1"/>
</dbReference>
<dbReference type="InterPro" id="IPR044257">
    <property type="entry name" value="TRM32-like"/>
</dbReference>
<name>A0A6J0KRM0_RAPSA</name>
<keyword evidence="3" id="KW-1185">Reference proteome</keyword>
<evidence type="ECO:0000313" key="5">
    <source>
        <dbReference type="RefSeq" id="XP_056856165.1"/>
    </source>
</evidence>
<protein>
    <submittedName>
        <fullName evidence="4 5">Protein TRM32</fullName>
    </submittedName>
</protein>
<evidence type="ECO:0000313" key="3">
    <source>
        <dbReference type="Proteomes" id="UP000504610"/>
    </source>
</evidence>
<evidence type="ECO:0000259" key="2">
    <source>
        <dbReference type="Pfam" id="PF14309"/>
    </source>
</evidence>
<dbReference type="KEGG" id="rsz:130505588"/>
<dbReference type="InterPro" id="IPR025486">
    <property type="entry name" value="DUF4378"/>
</dbReference>
<dbReference type="Proteomes" id="UP000504610">
    <property type="component" value="Chromosome 8"/>
</dbReference>
<evidence type="ECO:0000313" key="4">
    <source>
        <dbReference type="RefSeq" id="XP_018450570.1"/>
    </source>
</evidence>
<organism evidence="3 4">
    <name type="scientific">Raphanus sativus</name>
    <name type="common">Radish</name>
    <name type="synonym">Raphanus raphanistrum var. sativus</name>
    <dbReference type="NCBI Taxonomy" id="3726"/>
    <lineage>
        <taxon>Eukaryota</taxon>
        <taxon>Viridiplantae</taxon>
        <taxon>Streptophyta</taxon>
        <taxon>Embryophyta</taxon>
        <taxon>Tracheophyta</taxon>
        <taxon>Spermatophyta</taxon>
        <taxon>Magnoliopsida</taxon>
        <taxon>eudicotyledons</taxon>
        <taxon>Gunneridae</taxon>
        <taxon>Pentapetalae</taxon>
        <taxon>rosids</taxon>
        <taxon>malvids</taxon>
        <taxon>Brassicales</taxon>
        <taxon>Brassicaceae</taxon>
        <taxon>Brassiceae</taxon>
        <taxon>Raphanus</taxon>
    </lineage>
</organism>
<gene>
    <name evidence="4" type="primary">LOC108822055</name>
    <name evidence="5" type="synonym">LOC130505588</name>
</gene>
<feature type="domain" description="DUF4378" evidence="2">
    <location>
        <begin position="367"/>
        <end position="509"/>
    </location>
</feature>
<dbReference type="PANTHER" id="PTHR47071">
    <property type="entry name" value="PROTEIN TRM32"/>
    <property type="match status" value="1"/>
</dbReference>
<feature type="region of interest" description="Disordered" evidence="1">
    <location>
        <begin position="245"/>
        <end position="264"/>
    </location>
</feature>
<dbReference type="RefSeq" id="XP_018450570.1">
    <property type="nucleotide sequence ID" value="XM_018595068.2"/>
</dbReference>
<dbReference type="OrthoDB" id="758104at2759"/>
<dbReference type="Pfam" id="PF14309">
    <property type="entry name" value="DUF4378"/>
    <property type="match status" value="1"/>
</dbReference>
<evidence type="ECO:0000256" key="1">
    <source>
        <dbReference type="SAM" id="MobiDB-lite"/>
    </source>
</evidence>
<feature type="region of interest" description="Disordered" evidence="1">
    <location>
        <begin position="317"/>
        <end position="339"/>
    </location>
</feature>